<dbReference type="GO" id="GO:0070860">
    <property type="term" value="C:RNA polymerase I core factor complex"/>
    <property type="evidence" value="ECO:0007669"/>
    <property type="project" value="InterPro"/>
</dbReference>
<keyword evidence="5" id="KW-0862">Zinc</keyword>
<dbReference type="RefSeq" id="XP_008710969.1">
    <property type="nucleotide sequence ID" value="XM_008712747.1"/>
</dbReference>
<evidence type="ECO:0000313" key="15">
    <source>
        <dbReference type="Proteomes" id="UP000030752"/>
    </source>
</evidence>
<accession>W2SC21</accession>
<dbReference type="PANTHER" id="PTHR31576">
    <property type="entry name" value="TATA BOX-BINDING PROTEIN-ASSOCIATED FACTOR RNA POLYMERASE I SUBUNIT B"/>
    <property type="match status" value="1"/>
</dbReference>
<evidence type="ECO:0000259" key="12">
    <source>
        <dbReference type="Pfam" id="PF20644"/>
    </source>
</evidence>
<keyword evidence="3" id="KW-0479">Metal-binding</keyword>
<evidence type="ECO:0000256" key="10">
    <source>
        <dbReference type="SAM" id="MobiDB-lite"/>
    </source>
</evidence>
<dbReference type="GeneID" id="19967780"/>
<dbReference type="OrthoDB" id="428577at2759"/>
<evidence type="ECO:0000256" key="1">
    <source>
        <dbReference type="ARBA" id="ARBA00004604"/>
    </source>
</evidence>
<dbReference type="InterPro" id="IPR048538">
    <property type="entry name" value="Rrn7_cyclin_C"/>
</dbReference>
<keyword evidence="4" id="KW-0863">Zinc-finger</keyword>
<evidence type="ECO:0000256" key="7">
    <source>
        <dbReference type="ARBA" id="ARBA00023125"/>
    </source>
</evidence>
<evidence type="ECO:0000256" key="3">
    <source>
        <dbReference type="ARBA" id="ARBA00022723"/>
    </source>
</evidence>
<evidence type="ECO:0000256" key="6">
    <source>
        <dbReference type="ARBA" id="ARBA00023015"/>
    </source>
</evidence>
<dbReference type="Pfam" id="PF20645">
    <property type="entry name" value="Rrn7_cyclin_C"/>
    <property type="match status" value="1"/>
</dbReference>
<comment type="subcellular location">
    <subcellularLocation>
        <location evidence="1">Nucleus</location>
        <location evidence="1">Nucleolus</location>
    </subcellularLocation>
</comment>
<comment type="similarity">
    <text evidence="2">Belongs to the RRN7/TAF1B family.</text>
</comment>
<dbReference type="Proteomes" id="UP000030752">
    <property type="component" value="Unassembled WGS sequence"/>
</dbReference>
<gene>
    <name evidence="14" type="ORF">HMPREF1541_00441</name>
</gene>
<feature type="domain" description="Rrn7/TAF1B C-terminal cyclin" evidence="13">
    <location>
        <begin position="271"/>
        <end position="441"/>
    </location>
</feature>
<feature type="domain" description="Rrn7/TAF1B N-terminal cyclin" evidence="12">
    <location>
        <begin position="139"/>
        <end position="246"/>
    </location>
</feature>
<dbReference type="InterPro" id="IPR048540">
    <property type="entry name" value="Rrn7_cyclin_N"/>
</dbReference>
<keyword evidence="6" id="KW-0805">Transcription regulation</keyword>
<evidence type="ECO:0000259" key="13">
    <source>
        <dbReference type="Pfam" id="PF20645"/>
    </source>
</evidence>
<feature type="region of interest" description="Disordered" evidence="10">
    <location>
        <begin position="173"/>
        <end position="198"/>
    </location>
</feature>
<dbReference type="Pfam" id="PF20644">
    <property type="entry name" value="Rrn7_cyclin_N"/>
    <property type="match status" value="1"/>
</dbReference>
<reference evidence="14 15" key="1">
    <citation type="submission" date="2013-03" db="EMBL/GenBank/DDBJ databases">
        <title>The Genome Sequence of Phialophora europaea CBS 101466.</title>
        <authorList>
            <consortium name="The Broad Institute Genomics Platform"/>
            <person name="Cuomo C."/>
            <person name="de Hoog S."/>
            <person name="Gorbushina A."/>
            <person name="Walker B."/>
            <person name="Young S.K."/>
            <person name="Zeng Q."/>
            <person name="Gargeya S."/>
            <person name="Fitzgerald M."/>
            <person name="Haas B."/>
            <person name="Abouelleil A."/>
            <person name="Allen A.W."/>
            <person name="Alvarado L."/>
            <person name="Arachchi H.M."/>
            <person name="Berlin A.M."/>
            <person name="Chapman S.B."/>
            <person name="Gainer-Dewar J."/>
            <person name="Goldberg J."/>
            <person name="Griggs A."/>
            <person name="Gujja S."/>
            <person name="Hansen M."/>
            <person name="Howarth C."/>
            <person name="Imamovic A."/>
            <person name="Ireland A."/>
            <person name="Larimer J."/>
            <person name="McCowan C."/>
            <person name="Murphy C."/>
            <person name="Pearson M."/>
            <person name="Poon T.W."/>
            <person name="Priest M."/>
            <person name="Roberts A."/>
            <person name="Saif S."/>
            <person name="Shea T."/>
            <person name="Sisk P."/>
            <person name="Sykes S."/>
            <person name="Wortman J."/>
            <person name="Nusbaum C."/>
            <person name="Birren B."/>
        </authorList>
    </citation>
    <scope>NUCLEOTIDE SEQUENCE [LARGE SCALE GENOMIC DNA]</scope>
    <source>
        <strain evidence="14 15">CBS 101466</strain>
    </source>
</reference>
<dbReference type="InterPro" id="IPR021752">
    <property type="entry name" value="TF_Rrn7_Zf"/>
</dbReference>
<keyword evidence="7" id="KW-0238">DNA-binding</keyword>
<dbReference type="GO" id="GO:0001164">
    <property type="term" value="F:RNA polymerase I core promoter sequence-specific DNA binding"/>
    <property type="evidence" value="ECO:0007669"/>
    <property type="project" value="InterPro"/>
</dbReference>
<dbReference type="GO" id="GO:0042790">
    <property type="term" value="P:nucleolar large rRNA transcription by RNA polymerase I"/>
    <property type="evidence" value="ECO:0007669"/>
    <property type="project" value="TreeGrafter"/>
</dbReference>
<evidence type="ECO:0000313" key="14">
    <source>
        <dbReference type="EMBL" id="ETN46257.1"/>
    </source>
</evidence>
<evidence type="ECO:0000256" key="2">
    <source>
        <dbReference type="ARBA" id="ARBA00006899"/>
    </source>
</evidence>
<dbReference type="HOGENOM" id="CLU_016553_2_1_1"/>
<evidence type="ECO:0000259" key="11">
    <source>
        <dbReference type="Pfam" id="PF11781"/>
    </source>
</evidence>
<keyword evidence="15" id="KW-1185">Reference proteome</keyword>
<dbReference type="GO" id="GO:0008270">
    <property type="term" value="F:zinc ion binding"/>
    <property type="evidence" value="ECO:0007669"/>
    <property type="project" value="UniProtKB-KW"/>
</dbReference>
<name>W2SC21_CYPE1</name>
<dbReference type="InterPro" id="IPR033599">
    <property type="entry name" value="TAF1B/Rrn7"/>
</dbReference>
<evidence type="ECO:0000256" key="9">
    <source>
        <dbReference type="ARBA" id="ARBA00023242"/>
    </source>
</evidence>
<sequence>MRTPSPPPSSYLNNAPTPGRHILPCEQCGSTDFQIDAGLTFCTNGHEQRRGLAEGEDENDWNKRGGKLHRDTVKDAKKGKAAAGAGRVLRGRKAAEEWAKGMGGVCWGVGWGVGRGLGFLEEGEDGASVDVEGGKTKSAGDEFWSIVRGLWAMRLGELAEQWDAKAGMELEDTDATEAEVSVDTDTEQQDPTENQQKPRYLRSAPKLIDTVAVNYLALLLLRRPLSLNTLLGWLQTETVPYVRAIRHVAPVLRDRLPPEYHLSLDTYTILRPDELQLAMHRNARHYITRFGLALPPLNWPPLLLEWIEALALPMQVYGMVKRLNDICGFSFAYQSSRGGRRSATSYPEAQLMALLVVAVKLLFPFDAASVKRYARSATEQSLVVLDWRKWLEAKEWFDVTVEQGREQALVPGKEMEIKDVDVMGMGGEELDAYMDWYQGMWMSEKVEADAVGVQSEILAMFPTTQLHTDDKVEQTRRREARVKGLREERVKMMLGDLKRRKVVTDEQEQELQAGQDETQRKILRPGMAYQVFLAVGDLQGVAKTFHQEAADTACLDIRGLLRAVNKVETIIDGWRREQKREQVFGESPVLNVDLNEEALQEDVA</sequence>
<organism evidence="14 15">
    <name type="scientific">Cyphellophora europaea (strain CBS 101466)</name>
    <name type="common">Phialophora europaea</name>
    <dbReference type="NCBI Taxonomy" id="1220924"/>
    <lineage>
        <taxon>Eukaryota</taxon>
        <taxon>Fungi</taxon>
        <taxon>Dikarya</taxon>
        <taxon>Ascomycota</taxon>
        <taxon>Pezizomycotina</taxon>
        <taxon>Eurotiomycetes</taxon>
        <taxon>Chaetothyriomycetidae</taxon>
        <taxon>Chaetothyriales</taxon>
        <taxon>Cyphellophoraceae</taxon>
        <taxon>Cyphellophora</taxon>
    </lineage>
</organism>
<dbReference type="InParanoid" id="W2SC21"/>
<evidence type="ECO:0000256" key="8">
    <source>
        <dbReference type="ARBA" id="ARBA00023163"/>
    </source>
</evidence>
<dbReference type="STRING" id="1220924.W2SC21"/>
<dbReference type="PANTHER" id="PTHR31576:SF2">
    <property type="entry name" value="TATA BOX-BINDING PROTEIN-ASSOCIATED FACTOR RNA POLYMERASE I SUBUNIT B"/>
    <property type="match status" value="1"/>
</dbReference>
<evidence type="ECO:0000256" key="4">
    <source>
        <dbReference type="ARBA" id="ARBA00022771"/>
    </source>
</evidence>
<dbReference type="AlphaFoldDB" id="W2SC21"/>
<keyword evidence="9" id="KW-0539">Nucleus</keyword>
<feature type="domain" description="RRN7-type" evidence="11">
    <location>
        <begin position="23"/>
        <end position="48"/>
    </location>
</feature>
<evidence type="ECO:0000256" key="5">
    <source>
        <dbReference type="ARBA" id="ARBA00022833"/>
    </source>
</evidence>
<keyword evidence="8" id="KW-0804">Transcription</keyword>
<dbReference type="eggNOG" id="ENOG502RYCI">
    <property type="taxonomic scope" value="Eukaryota"/>
</dbReference>
<dbReference type="EMBL" id="KB822711">
    <property type="protein sequence ID" value="ETN46257.1"/>
    <property type="molecule type" value="Genomic_DNA"/>
</dbReference>
<proteinExistence type="inferred from homology"/>
<protein>
    <submittedName>
        <fullName evidence="14">Uncharacterized protein</fullName>
    </submittedName>
</protein>
<feature type="compositionally biased region" description="Acidic residues" evidence="10">
    <location>
        <begin position="173"/>
        <end position="190"/>
    </location>
</feature>
<dbReference type="VEuPathDB" id="FungiDB:HMPREF1541_00441"/>
<dbReference type="Pfam" id="PF11781">
    <property type="entry name" value="Zn_ribbon_RRN7"/>
    <property type="match status" value="1"/>
</dbReference>